<dbReference type="EMBL" id="JAHQIW010007209">
    <property type="protein sequence ID" value="KAJ1372969.1"/>
    <property type="molecule type" value="Genomic_DNA"/>
</dbReference>
<keyword evidence="2" id="KW-1185">Reference proteome</keyword>
<proteinExistence type="predicted"/>
<evidence type="ECO:0000313" key="1">
    <source>
        <dbReference type="EMBL" id="KAJ1372969.1"/>
    </source>
</evidence>
<name>A0AAD5RB70_PARTN</name>
<dbReference type="AlphaFoldDB" id="A0AAD5RB70"/>
<reference evidence="1" key="1">
    <citation type="submission" date="2021-06" db="EMBL/GenBank/DDBJ databases">
        <title>Parelaphostrongylus tenuis whole genome reference sequence.</title>
        <authorList>
            <person name="Garwood T.J."/>
            <person name="Larsen P.A."/>
            <person name="Fountain-Jones N.M."/>
            <person name="Garbe J.R."/>
            <person name="Macchietto M.G."/>
            <person name="Kania S.A."/>
            <person name="Gerhold R.W."/>
            <person name="Richards J.E."/>
            <person name="Wolf T.M."/>
        </authorList>
    </citation>
    <scope>NUCLEOTIDE SEQUENCE</scope>
    <source>
        <strain evidence="1">MNPRO001-30</strain>
        <tissue evidence="1">Meninges</tissue>
    </source>
</reference>
<organism evidence="1 2">
    <name type="scientific">Parelaphostrongylus tenuis</name>
    <name type="common">Meningeal worm</name>
    <dbReference type="NCBI Taxonomy" id="148309"/>
    <lineage>
        <taxon>Eukaryota</taxon>
        <taxon>Metazoa</taxon>
        <taxon>Ecdysozoa</taxon>
        <taxon>Nematoda</taxon>
        <taxon>Chromadorea</taxon>
        <taxon>Rhabditida</taxon>
        <taxon>Rhabditina</taxon>
        <taxon>Rhabditomorpha</taxon>
        <taxon>Strongyloidea</taxon>
        <taxon>Metastrongylidae</taxon>
        <taxon>Parelaphostrongylus</taxon>
    </lineage>
</organism>
<evidence type="ECO:0000313" key="2">
    <source>
        <dbReference type="Proteomes" id="UP001196413"/>
    </source>
</evidence>
<protein>
    <submittedName>
        <fullName evidence="1">Uncharacterized protein</fullName>
    </submittedName>
</protein>
<accession>A0AAD5RB70</accession>
<comment type="caution">
    <text evidence="1">The sequence shown here is derived from an EMBL/GenBank/DDBJ whole genome shotgun (WGS) entry which is preliminary data.</text>
</comment>
<dbReference type="Proteomes" id="UP001196413">
    <property type="component" value="Unassembled WGS sequence"/>
</dbReference>
<gene>
    <name evidence="1" type="ORF">KIN20_035285</name>
</gene>
<sequence>MSRIDFYGSEPGICLDHVKIIASDCSSLSTTSHDFCKRLEIKELQTNCLHQEMVHERLSTLLARCYAREQGSHPGTSEYTIAAGKVKPSTLKVLVLAAAKIDYYLVINVHECQALCAFLTDAAFLGILSQLSVQFSYKPMKCQMVIRPEQKHGLLLLTSI</sequence>